<dbReference type="AlphaFoldDB" id="W6AJW3"/>
<evidence type="ECO:0000313" key="2">
    <source>
        <dbReference type="Proteomes" id="UP000019265"/>
    </source>
</evidence>
<dbReference type="GO" id="GO:0004748">
    <property type="term" value="F:ribonucleoside-diphosphate reductase activity, thioredoxin disulfide as acceptor"/>
    <property type="evidence" value="ECO:0007669"/>
    <property type="project" value="TreeGrafter"/>
</dbReference>
<accession>W6AJW3</accession>
<dbReference type="Gene3D" id="3.20.70.20">
    <property type="match status" value="1"/>
</dbReference>
<dbReference type="eggNOG" id="COG1328">
    <property type="taxonomic scope" value="Bacteria"/>
</dbReference>
<keyword evidence="2" id="KW-1185">Reference proteome</keyword>
<dbReference type="NCBIfam" id="NF005497">
    <property type="entry name" value="PRK07111.1"/>
    <property type="match status" value="1"/>
</dbReference>
<gene>
    <name evidence="1" type="primary">nrdD</name>
    <name evidence="1" type="ORF">SSABA_v1c06150</name>
</gene>
<dbReference type="PANTHER" id="PTHR21075:SF0">
    <property type="entry name" value="ANAEROBIC RIBONUCLEOSIDE-TRIPHOSPHATE REDUCTASE"/>
    <property type="match status" value="1"/>
</dbReference>
<dbReference type="HOGENOM" id="CLU_002707_2_1_14"/>
<dbReference type="EMBL" id="CP006934">
    <property type="protein sequence ID" value="AHI54019.1"/>
    <property type="molecule type" value="Genomic_DNA"/>
</dbReference>
<dbReference type="KEGG" id="ssab:SSABA_v1c06150"/>
<dbReference type="OrthoDB" id="9804622at2"/>
<dbReference type="GO" id="GO:0006260">
    <property type="term" value="P:DNA replication"/>
    <property type="evidence" value="ECO:0007669"/>
    <property type="project" value="InterPro"/>
</dbReference>
<dbReference type="Proteomes" id="UP000019265">
    <property type="component" value="Chromosome"/>
</dbReference>
<reference evidence="1 2" key="1">
    <citation type="journal article" date="2014" name="Genome Biol. Evol.">
        <title>Molecular evolution of the substrate utilization strategies and putative virulence factors in mosquito-associated Spiroplasma species.</title>
        <authorList>
            <person name="Chang T.H."/>
            <person name="Lo W.S."/>
            <person name="Ku C."/>
            <person name="Chen L.L."/>
            <person name="Kuo C.H."/>
        </authorList>
    </citation>
    <scope>NUCLEOTIDE SEQUENCE [LARGE SCALE GENOMIC DNA]</scope>
    <source>
        <strain evidence="1">Ar-1343</strain>
    </source>
</reference>
<name>W6AJW3_9MOLU</name>
<evidence type="ECO:0000313" key="1">
    <source>
        <dbReference type="EMBL" id="AHI54019.1"/>
    </source>
</evidence>
<dbReference type="STRING" id="1276257.SSABA_v1c06150"/>
<dbReference type="PATRIC" id="fig|1276257.3.peg.627"/>
<dbReference type="Pfam" id="PF13597">
    <property type="entry name" value="NRDD"/>
    <property type="match status" value="1"/>
</dbReference>
<organism evidence="1 2">
    <name type="scientific">Spiroplasma sabaudiense Ar-1343</name>
    <dbReference type="NCBI Taxonomy" id="1276257"/>
    <lineage>
        <taxon>Bacteria</taxon>
        <taxon>Bacillati</taxon>
        <taxon>Mycoplasmatota</taxon>
        <taxon>Mollicutes</taxon>
        <taxon>Entomoplasmatales</taxon>
        <taxon>Spiroplasmataceae</taxon>
        <taxon>Spiroplasma</taxon>
    </lineage>
</organism>
<dbReference type="RefSeq" id="WP_025251158.1">
    <property type="nucleotide sequence ID" value="NZ_CP006934.1"/>
</dbReference>
<protein>
    <submittedName>
        <fullName evidence="1">Anaerobic ribonucleoside-triphosphate reductase</fullName>
    </submittedName>
</protein>
<dbReference type="PANTHER" id="PTHR21075">
    <property type="entry name" value="ANAEROBIC RIBONUCLEOSIDE-TRIPHOSPHATE REDUCTASE"/>
    <property type="match status" value="1"/>
</dbReference>
<dbReference type="InterPro" id="IPR012833">
    <property type="entry name" value="NrdD"/>
</dbReference>
<proteinExistence type="predicted"/>
<dbReference type="GO" id="GO:0009265">
    <property type="term" value="P:2'-deoxyribonucleotide biosynthetic process"/>
    <property type="evidence" value="ECO:0007669"/>
    <property type="project" value="TreeGrafter"/>
</dbReference>
<dbReference type="GO" id="GO:0008998">
    <property type="term" value="F:ribonucleoside-triphosphate reductase (thioredoxin) activity"/>
    <property type="evidence" value="ECO:0007669"/>
    <property type="project" value="InterPro"/>
</dbReference>
<dbReference type="GO" id="GO:0031250">
    <property type="term" value="C:anaerobic ribonucleoside-triphosphate reductase complex"/>
    <property type="evidence" value="ECO:0007669"/>
    <property type="project" value="TreeGrafter"/>
</dbReference>
<dbReference type="NCBIfam" id="TIGR02487">
    <property type="entry name" value="NrdD"/>
    <property type="match status" value="1"/>
</dbReference>
<dbReference type="SUPFAM" id="SSF51998">
    <property type="entry name" value="PFL-like glycyl radical enzymes"/>
    <property type="match status" value="1"/>
</dbReference>
<sequence length="718" mass="81776">MNQDKAFKIHKNQNEIKSIIATQNNDLKNENANMNGNTPSGQMMKFASITSKEFALTNVVDKKFAQLHEQGLIHIHDLDFYITKSATCVQYDLEELFEKGFKTRNGFIKTPKSIGVYAELAAIVFQTAQNEMHGGQAIPAFDYFMAPGVNKSFLKIFIRLIKDFHELTNSKFSFEEQLDELIEKHCFNFDTSKEIKEKFQKDLISKKIVANEKLFNKIVEISERHLEKETMQAMEGFIYNLNTQHSRGGNQVVFSSINLGTDSRKSGRLVTFMLLEALNNGLGNGETSIFPIVIFKVKEEVNYDEADVQRAFGLSQSQWSEVNDWKTPNFDLFLKAIETTSRRLFPNFMFLDTPFNFHELWNINDPQKWKYEPATMGCRTRTFENVNGEKTPLGRGNISFTSINLPFLALEYLQEHNLLKNEKINYQEIDQEKIKNDYLKIVENNAQIVAEQLWERFNYQITAQAKQFPFLMQNNILKGGSKLKPSDNVATVFSQGTLTLGFVGLAEALKALTGSHHGESPSAQEFGLKIIETINQVATQWKRAKNLNFGVIGTPAESVAGRMAKITAKKFGIIENVTSREYFTNSNHVPVYYNIKAIDKIKIEAKYHPLTLGGSISYIELDGEARKNLHAVLGIIKAMKDNEINYGSLNHPVDRCKNCNYSSLIRLACPNCASLEISRTRRITGYLVGDLDGWNSGKQAEERERVKHKLNNENSKNF</sequence>